<evidence type="ECO:0000313" key="3">
    <source>
        <dbReference type="Proteomes" id="UP001187192"/>
    </source>
</evidence>
<comment type="caution">
    <text evidence="2">The sequence shown here is derived from an EMBL/GenBank/DDBJ whole genome shotgun (WGS) entry which is preliminary data.</text>
</comment>
<gene>
    <name evidence="2" type="ORF">TIFTF001_015263</name>
</gene>
<proteinExistence type="predicted"/>
<evidence type="ECO:0000313" key="2">
    <source>
        <dbReference type="EMBL" id="GMN46068.1"/>
    </source>
</evidence>
<protein>
    <submittedName>
        <fullName evidence="2">Uncharacterized protein</fullName>
    </submittedName>
</protein>
<name>A0AA88A0W4_FICCA</name>
<keyword evidence="3" id="KW-1185">Reference proteome</keyword>
<feature type="region of interest" description="Disordered" evidence="1">
    <location>
        <begin position="68"/>
        <end position="100"/>
    </location>
</feature>
<organism evidence="2 3">
    <name type="scientific">Ficus carica</name>
    <name type="common">Common fig</name>
    <dbReference type="NCBI Taxonomy" id="3494"/>
    <lineage>
        <taxon>Eukaryota</taxon>
        <taxon>Viridiplantae</taxon>
        <taxon>Streptophyta</taxon>
        <taxon>Embryophyta</taxon>
        <taxon>Tracheophyta</taxon>
        <taxon>Spermatophyta</taxon>
        <taxon>Magnoliopsida</taxon>
        <taxon>eudicotyledons</taxon>
        <taxon>Gunneridae</taxon>
        <taxon>Pentapetalae</taxon>
        <taxon>rosids</taxon>
        <taxon>fabids</taxon>
        <taxon>Rosales</taxon>
        <taxon>Moraceae</taxon>
        <taxon>Ficeae</taxon>
        <taxon>Ficus</taxon>
    </lineage>
</organism>
<evidence type="ECO:0000256" key="1">
    <source>
        <dbReference type="SAM" id="MobiDB-lite"/>
    </source>
</evidence>
<dbReference type="Proteomes" id="UP001187192">
    <property type="component" value="Unassembled WGS sequence"/>
</dbReference>
<sequence>MVLESRSSREKIQPLLVSLAPAMSMTISFAICSTAEKGHFLSPGICFRFFVVPVDLFQAIERGWGQHSGMKTETRMKSLTRTESGTGTGTRDASLASPPL</sequence>
<dbReference type="AlphaFoldDB" id="A0AA88A0W4"/>
<accession>A0AA88A0W4</accession>
<dbReference type="EMBL" id="BTGU01000022">
    <property type="protein sequence ID" value="GMN46068.1"/>
    <property type="molecule type" value="Genomic_DNA"/>
</dbReference>
<reference evidence="2" key="1">
    <citation type="submission" date="2023-07" db="EMBL/GenBank/DDBJ databases">
        <title>draft genome sequence of fig (Ficus carica).</title>
        <authorList>
            <person name="Takahashi T."/>
            <person name="Nishimura K."/>
        </authorList>
    </citation>
    <scope>NUCLEOTIDE SEQUENCE</scope>
</reference>